<reference evidence="6" key="1">
    <citation type="submission" date="2021-03" db="EMBL/GenBank/DDBJ databases">
        <authorList>
            <person name="Peeters C."/>
        </authorList>
    </citation>
    <scope>NUCLEOTIDE SEQUENCE</scope>
    <source>
        <strain evidence="6">LMG 31506</strain>
    </source>
</reference>
<keyword evidence="3" id="KW-0238">DNA-binding</keyword>
<dbReference type="FunFam" id="1.10.10.10:FF:000001">
    <property type="entry name" value="LysR family transcriptional regulator"/>
    <property type="match status" value="1"/>
</dbReference>
<protein>
    <submittedName>
        <fullName evidence="6">Hydrogen peroxide-inducible genes activator</fullName>
    </submittedName>
</protein>
<accession>A0A916IW77</accession>
<evidence type="ECO:0000313" key="7">
    <source>
        <dbReference type="Proteomes" id="UP000672934"/>
    </source>
</evidence>
<keyword evidence="7" id="KW-1185">Reference proteome</keyword>
<dbReference type="Proteomes" id="UP000672934">
    <property type="component" value="Unassembled WGS sequence"/>
</dbReference>
<dbReference type="Gene3D" id="3.40.190.290">
    <property type="match status" value="1"/>
</dbReference>
<evidence type="ECO:0000256" key="2">
    <source>
        <dbReference type="ARBA" id="ARBA00023015"/>
    </source>
</evidence>
<dbReference type="GO" id="GO:0005829">
    <property type="term" value="C:cytosol"/>
    <property type="evidence" value="ECO:0007669"/>
    <property type="project" value="TreeGrafter"/>
</dbReference>
<name>A0A916IW77_9BURK</name>
<dbReference type="Pfam" id="PF00126">
    <property type="entry name" value="HTH_1"/>
    <property type="match status" value="1"/>
</dbReference>
<keyword evidence="2" id="KW-0805">Transcription regulation</keyword>
<comment type="similarity">
    <text evidence="1">Belongs to the LysR transcriptional regulatory family.</text>
</comment>
<dbReference type="CDD" id="cd08421">
    <property type="entry name" value="PBP2_LTTR_like_1"/>
    <property type="match status" value="1"/>
</dbReference>
<organism evidence="6 7">
    <name type="scientific">Cupriavidus yeoncheonensis</name>
    <dbReference type="NCBI Taxonomy" id="1462994"/>
    <lineage>
        <taxon>Bacteria</taxon>
        <taxon>Pseudomonadati</taxon>
        <taxon>Pseudomonadota</taxon>
        <taxon>Betaproteobacteria</taxon>
        <taxon>Burkholderiales</taxon>
        <taxon>Burkholderiaceae</taxon>
        <taxon>Cupriavidus</taxon>
    </lineage>
</organism>
<evidence type="ECO:0000313" key="6">
    <source>
        <dbReference type="EMBL" id="CAG2146349.1"/>
    </source>
</evidence>
<feature type="domain" description="HTH lysR-type" evidence="5">
    <location>
        <begin position="11"/>
        <end position="64"/>
    </location>
</feature>
<evidence type="ECO:0000259" key="5">
    <source>
        <dbReference type="PROSITE" id="PS50931"/>
    </source>
</evidence>
<dbReference type="InterPro" id="IPR005119">
    <property type="entry name" value="LysR_subst-bd"/>
</dbReference>
<dbReference type="PANTHER" id="PTHR30419:SF2">
    <property type="entry name" value="LYSR FAMILY TRANSCRIPTIONAL REGULATOR"/>
    <property type="match status" value="1"/>
</dbReference>
<dbReference type="InterPro" id="IPR000847">
    <property type="entry name" value="LysR_HTH_N"/>
</dbReference>
<dbReference type="SUPFAM" id="SSF46785">
    <property type="entry name" value="Winged helix' DNA-binding domain"/>
    <property type="match status" value="1"/>
</dbReference>
<dbReference type="Gene3D" id="1.10.10.10">
    <property type="entry name" value="Winged helix-like DNA-binding domain superfamily/Winged helix DNA-binding domain"/>
    <property type="match status" value="1"/>
</dbReference>
<dbReference type="RefSeq" id="WP_211948321.1">
    <property type="nucleotide sequence ID" value="NZ_CAJPUY010000011.1"/>
</dbReference>
<evidence type="ECO:0000256" key="4">
    <source>
        <dbReference type="ARBA" id="ARBA00023163"/>
    </source>
</evidence>
<dbReference type="InterPro" id="IPR036390">
    <property type="entry name" value="WH_DNA-bd_sf"/>
</dbReference>
<dbReference type="EMBL" id="CAJPUY010000011">
    <property type="protein sequence ID" value="CAG2146349.1"/>
    <property type="molecule type" value="Genomic_DNA"/>
</dbReference>
<evidence type="ECO:0000256" key="3">
    <source>
        <dbReference type="ARBA" id="ARBA00023125"/>
    </source>
</evidence>
<dbReference type="InterPro" id="IPR036388">
    <property type="entry name" value="WH-like_DNA-bd_sf"/>
</dbReference>
<sequence>MQKLMHCSIMDLRLLVAVADAGNMSKGGSACFLAPSSASLRIKHLEQIVGTRLFRREARGVSLTRAGQIMVDHCRRCLTEIEQMQASLTPFSEDVHAQLVLYANSSAIASFLPGDLQGFLQSHPKARITLEEHLSRDVLVAVVEGRADIGILTRDEPHPDLVYYPYHEDEIVLLLAESQSWKKKAPVAFLDCLAFPFVSQQNGSAIHSFLLSKASEQGRRVDVRIQVAGFAAVASMVRSGVGVAIVPRSALAAINVEGLRVVALSDAWARRTLSLCVRRDVLGSRNYVTALVDVLRQSGDVSIEVVNSQR</sequence>
<dbReference type="GO" id="GO:0003677">
    <property type="term" value="F:DNA binding"/>
    <property type="evidence" value="ECO:0007669"/>
    <property type="project" value="UniProtKB-KW"/>
</dbReference>
<dbReference type="Pfam" id="PF03466">
    <property type="entry name" value="LysR_substrate"/>
    <property type="match status" value="1"/>
</dbReference>
<dbReference type="PROSITE" id="PS50931">
    <property type="entry name" value="HTH_LYSR"/>
    <property type="match status" value="1"/>
</dbReference>
<dbReference type="InterPro" id="IPR050950">
    <property type="entry name" value="HTH-type_LysR_regulators"/>
</dbReference>
<gene>
    <name evidence="6" type="primary">oxyR_4</name>
    <name evidence="6" type="ORF">LMG31506_03389</name>
</gene>
<dbReference type="GO" id="GO:0003700">
    <property type="term" value="F:DNA-binding transcription factor activity"/>
    <property type="evidence" value="ECO:0007669"/>
    <property type="project" value="InterPro"/>
</dbReference>
<comment type="caution">
    <text evidence="6">The sequence shown here is derived from an EMBL/GenBank/DDBJ whole genome shotgun (WGS) entry which is preliminary data.</text>
</comment>
<keyword evidence="4" id="KW-0804">Transcription</keyword>
<dbReference type="PANTHER" id="PTHR30419">
    <property type="entry name" value="HTH-TYPE TRANSCRIPTIONAL REGULATOR YBHD"/>
    <property type="match status" value="1"/>
</dbReference>
<proteinExistence type="inferred from homology"/>
<evidence type="ECO:0000256" key="1">
    <source>
        <dbReference type="ARBA" id="ARBA00009437"/>
    </source>
</evidence>
<dbReference type="AlphaFoldDB" id="A0A916IW77"/>
<dbReference type="SUPFAM" id="SSF53850">
    <property type="entry name" value="Periplasmic binding protein-like II"/>
    <property type="match status" value="1"/>
</dbReference>